<evidence type="ECO:0000313" key="2">
    <source>
        <dbReference type="EMBL" id="PLW22690.1"/>
    </source>
</evidence>
<reference evidence="2 3" key="1">
    <citation type="submission" date="2017-11" db="EMBL/GenBank/DDBJ databases">
        <title>De novo assembly and phasing of dikaryotic genomes from two isolates of Puccinia coronata f. sp. avenae, the causal agent of oat crown rust.</title>
        <authorList>
            <person name="Miller M.E."/>
            <person name="Zhang Y."/>
            <person name="Omidvar V."/>
            <person name="Sperschneider J."/>
            <person name="Schwessinger B."/>
            <person name="Raley C."/>
            <person name="Palmer J.M."/>
            <person name="Garnica D."/>
            <person name="Upadhyaya N."/>
            <person name="Rathjen J."/>
            <person name="Taylor J.M."/>
            <person name="Park R.F."/>
            <person name="Dodds P.N."/>
            <person name="Hirsch C.D."/>
            <person name="Kianian S.F."/>
            <person name="Figueroa M."/>
        </authorList>
    </citation>
    <scope>NUCLEOTIDE SEQUENCE [LARGE SCALE GENOMIC DNA]</scope>
    <source>
        <strain evidence="2">12SD80</strain>
    </source>
</reference>
<feature type="region of interest" description="Disordered" evidence="1">
    <location>
        <begin position="1"/>
        <end position="144"/>
    </location>
</feature>
<sequence>MLPRSSARTTKYQHSIQQFRQTRLRTSVARRASDSLLLSALNEKNKSPPSLPTHSPALDHRDNPSLVNHDLQSSPSLPPHSPARHRDKPPLVSTNLPAFVDIDLPAFPPSPTSRPGRQPSPMSHSGPPSMPQYGFLPLGPPLSHDMNTASSENGWVDNSSQGQHHRATTIACFTLETPHLQFNHFNGHAPPAPQHFAYHDGTAPRTSTDCLRLQELSPVPGLLSSAPPSPQAHPLPGWDQLNADAEKEWQAAQKGRPRRQYKKRATKDVTPSSTPASTTTAAPGPATTAAPPPTSSTTATPGSLSTTAAPVPASTTAALGANRSASMNPAPSVTPDHQPLADANAFAVPSADLEEESEPTALESADIHHGYHQQAESAAALKYLGDKTRIRGPTSYNNFCLYNPEASPIHHDCKLSSFPIRRQNTAIPSFLETLPNPYIHIRQAAEAQAAAGQSNVDKDGVQLGPKSTRKQYTDLKPERWAKKTLLDVLINNRIDEEDWQSLPGGRVMVVVSKRGKRTMVTAGGSHLGQQYVDMTEMEKDTTGLVQDFCEFVNGQKVIKKLTGSDPPPVVKPKTQRKGRVVLEDGKYDKGSKRLNLADVREKLGAALVAATGGRYTRGWPGDTQEKLTKLGVQLRVRANDLNVTPNMFCGSLGKMWDLDIQYLQVAIGEGWFELTGPERTDGSVDVIGAVPDPVNNNRNNKNQSTAHAISVQTVNSNRNNIRGLKRGQENSVSGRAPKRICRTKVVQDADLSEDKVEDEEDDEDNDEDEEDNDEDEEDEEDEDKEDEDEEDEDEEDKDEEDEDKDDTEDTNESG</sequence>
<feature type="compositionally biased region" description="Basic residues" evidence="1">
    <location>
        <begin position="255"/>
        <end position="265"/>
    </location>
</feature>
<comment type="caution">
    <text evidence="2">The sequence shown here is derived from an EMBL/GenBank/DDBJ whole genome shotgun (WGS) entry which is preliminary data.</text>
</comment>
<feature type="compositionally biased region" description="Low complexity" evidence="1">
    <location>
        <begin position="270"/>
        <end position="311"/>
    </location>
</feature>
<organism evidence="2 3">
    <name type="scientific">Puccinia coronata f. sp. avenae</name>
    <dbReference type="NCBI Taxonomy" id="200324"/>
    <lineage>
        <taxon>Eukaryota</taxon>
        <taxon>Fungi</taxon>
        <taxon>Dikarya</taxon>
        <taxon>Basidiomycota</taxon>
        <taxon>Pucciniomycotina</taxon>
        <taxon>Pucciniomycetes</taxon>
        <taxon>Pucciniales</taxon>
        <taxon>Pucciniaceae</taxon>
        <taxon>Puccinia</taxon>
    </lineage>
</organism>
<feature type="compositionally biased region" description="Polar residues" evidence="1">
    <location>
        <begin position="703"/>
        <end position="720"/>
    </location>
</feature>
<feature type="compositionally biased region" description="Low complexity" evidence="1">
    <location>
        <begin position="27"/>
        <end position="41"/>
    </location>
</feature>
<dbReference type="EMBL" id="PGCI01000656">
    <property type="protein sequence ID" value="PLW22690.1"/>
    <property type="molecule type" value="Genomic_DNA"/>
</dbReference>
<protein>
    <submittedName>
        <fullName evidence="2">Uncharacterized protein</fullName>
    </submittedName>
</protein>
<gene>
    <name evidence="2" type="ORF">PCASD_12850</name>
</gene>
<dbReference type="AlphaFoldDB" id="A0A2N5TB41"/>
<feature type="region of interest" description="Disordered" evidence="1">
    <location>
        <begin position="693"/>
        <end position="814"/>
    </location>
</feature>
<evidence type="ECO:0000313" key="3">
    <source>
        <dbReference type="Proteomes" id="UP000235392"/>
    </source>
</evidence>
<feature type="compositionally biased region" description="Polar residues" evidence="1">
    <location>
        <begin position="1"/>
        <end position="25"/>
    </location>
</feature>
<feature type="region of interest" description="Disordered" evidence="1">
    <location>
        <begin position="450"/>
        <end position="470"/>
    </location>
</feature>
<name>A0A2N5TB41_9BASI</name>
<proteinExistence type="predicted"/>
<feature type="compositionally biased region" description="Acidic residues" evidence="1">
    <location>
        <begin position="755"/>
        <end position="814"/>
    </location>
</feature>
<evidence type="ECO:0000256" key="1">
    <source>
        <dbReference type="SAM" id="MobiDB-lite"/>
    </source>
</evidence>
<accession>A0A2N5TB41</accession>
<dbReference type="Proteomes" id="UP000235392">
    <property type="component" value="Unassembled WGS sequence"/>
</dbReference>
<feature type="region of interest" description="Disordered" evidence="1">
    <location>
        <begin position="219"/>
        <end position="311"/>
    </location>
</feature>